<feature type="transmembrane region" description="Helical" evidence="1">
    <location>
        <begin position="78"/>
        <end position="108"/>
    </location>
</feature>
<keyword evidence="1" id="KW-0812">Transmembrane</keyword>
<name>A0A518CHQ4_9PLAN</name>
<keyword evidence="1" id="KW-1133">Transmembrane helix</keyword>
<keyword evidence="3" id="KW-1185">Reference proteome</keyword>
<dbReference type="RefSeq" id="WP_144992753.1">
    <property type="nucleotide sequence ID" value="NZ_CP036281.1"/>
</dbReference>
<feature type="transmembrane region" description="Helical" evidence="1">
    <location>
        <begin position="20"/>
        <end position="42"/>
    </location>
</feature>
<feature type="transmembrane region" description="Helical" evidence="1">
    <location>
        <begin position="120"/>
        <end position="138"/>
    </location>
</feature>
<reference evidence="2 3" key="1">
    <citation type="submission" date="2019-02" db="EMBL/GenBank/DDBJ databases">
        <title>Deep-cultivation of Planctomycetes and their phenomic and genomic characterization uncovers novel biology.</title>
        <authorList>
            <person name="Wiegand S."/>
            <person name="Jogler M."/>
            <person name="Boedeker C."/>
            <person name="Pinto D."/>
            <person name="Vollmers J."/>
            <person name="Rivas-Marin E."/>
            <person name="Kohn T."/>
            <person name="Peeters S.H."/>
            <person name="Heuer A."/>
            <person name="Rast P."/>
            <person name="Oberbeckmann S."/>
            <person name="Bunk B."/>
            <person name="Jeske O."/>
            <person name="Meyerdierks A."/>
            <person name="Storesund J.E."/>
            <person name="Kallscheuer N."/>
            <person name="Luecker S."/>
            <person name="Lage O.M."/>
            <person name="Pohl T."/>
            <person name="Merkel B.J."/>
            <person name="Hornburger P."/>
            <person name="Mueller R.-W."/>
            <person name="Bruemmer F."/>
            <person name="Labrenz M."/>
            <person name="Spormann A.M."/>
            <person name="Op den Camp H."/>
            <person name="Overmann J."/>
            <person name="Amann R."/>
            <person name="Jetten M.S.M."/>
            <person name="Mascher T."/>
            <person name="Medema M.H."/>
            <person name="Devos D.P."/>
            <person name="Kaster A.-K."/>
            <person name="Ovreas L."/>
            <person name="Rohde M."/>
            <person name="Galperin M.Y."/>
            <person name="Jogler C."/>
        </authorList>
    </citation>
    <scope>NUCLEOTIDE SEQUENCE [LARGE SCALE GENOMIC DNA]</scope>
    <source>
        <strain evidence="2 3">Pla110</strain>
    </source>
</reference>
<sequence length="143" mass="15950">MNIEIPSSHLTGSYPGDQKRLLFVSILKMCIFYACVHFVLWVMAMEFSSFRPTFYASLHSFTALVLSLLGIVPSDHLFAFGLFILPLVSAVLNIFVIAVGGFVGGRIAFHRNRLISRRDVYWGGGGAFLLIILINLIAEVCFF</sequence>
<protein>
    <submittedName>
        <fullName evidence="2">Uncharacterized protein</fullName>
    </submittedName>
</protein>
<evidence type="ECO:0000313" key="2">
    <source>
        <dbReference type="EMBL" id="QDU78752.1"/>
    </source>
</evidence>
<dbReference type="AlphaFoldDB" id="A0A518CHQ4"/>
<organism evidence="2 3">
    <name type="scientific">Polystyrenella longa</name>
    <dbReference type="NCBI Taxonomy" id="2528007"/>
    <lineage>
        <taxon>Bacteria</taxon>
        <taxon>Pseudomonadati</taxon>
        <taxon>Planctomycetota</taxon>
        <taxon>Planctomycetia</taxon>
        <taxon>Planctomycetales</taxon>
        <taxon>Planctomycetaceae</taxon>
        <taxon>Polystyrenella</taxon>
    </lineage>
</organism>
<keyword evidence="1" id="KW-0472">Membrane</keyword>
<feature type="transmembrane region" description="Helical" evidence="1">
    <location>
        <begin position="54"/>
        <end position="72"/>
    </location>
</feature>
<accession>A0A518CHQ4</accession>
<proteinExistence type="predicted"/>
<dbReference type="EMBL" id="CP036281">
    <property type="protein sequence ID" value="QDU78752.1"/>
    <property type="molecule type" value="Genomic_DNA"/>
</dbReference>
<dbReference type="Proteomes" id="UP000317178">
    <property type="component" value="Chromosome"/>
</dbReference>
<evidence type="ECO:0000313" key="3">
    <source>
        <dbReference type="Proteomes" id="UP000317178"/>
    </source>
</evidence>
<evidence type="ECO:0000256" key="1">
    <source>
        <dbReference type="SAM" id="Phobius"/>
    </source>
</evidence>
<gene>
    <name evidence="2" type="ORF">Pla110_04560</name>
</gene>
<dbReference type="KEGG" id="plon:Pla110_04560"/>